<dbReference type="SUPFAM" id="SSF54292">
    <property type="entry name" value="2Fe-2S ferredoxin-like"/>
    <property type="match status" value="1"/>
</dbReference>
<evidence type="ECO:0000313" key="9">
    <source>
        <dbReference type="Proteomes" id="UP000319148"/>
    </source>
</evidence>
<dbReference type="PANTHER" id="PTHR23426:SF65">
    <property type="entry name" value="FERREDOXIN-2, MITOCHONDRIAL"/>
    <property type="match status" value="1"/>
</dbReference>
<dbReference type="PROSITE" id="PS51085">
    <property type="entry name" value="2FE2S_FER_2"/>
    <property type="match status" value="1"/>
</dbReference>
<dbReference type="Gene3D" id="3.10.20.30">
    <property type="match status" value="1"/>
</dbReference>
<evidence type="ECO:0000256" key="2">
    <source>
        <dbReference type="ARBA" id="ARBA00022714"/>
    </source>
</evidence>
<comment type="similarity">
    <text evidence="1">Belongs to the adrenodoxin/putidaredoxin family.</text>
</comment>
<dbReference type="PANTHER" id="PTHR23426">
    <property type="entry name" value="FERREDOXIN/ADRENODOXIN"/>
    <property type="match status" value="1"/>
</dbReference>
<reference evidence="9" key="1">
    <citation type="submission" date="2019-06" db="EMBL/GenBank/DDBJ databases">
        <title>The complete genome of Emcibacter congregatus ZYLT.</title>
        <authorList>
            <person name="Zhao Z."/>
        </authorList>
    </citation>
    <scope>NUCLEOTIDE SEQUENCE [LARGE SCALE GENOMIC DNA]</scope>
    <source>
        <strain evidence="9">MCCC 1A06723</strain>
    </source>
</reference>
<dbReference type="RefSeq" id="WP_139940338.1">
    <property type="nucleotide sequence ID" value="NZ_JBHSYP010000008.1"/>
</dbReference>
<evidence type="ECO:0000256" key="5">
    <source>
        <dbReference type="ARBA" id="ARBA00023014"/>
    </source>
</evidence>
<dbReference type="GO" id="GO:0046872">
    <property type="term" value="F:metal ion binding"/>
    <property type="evidence" value="ECO:0007669"/>
    <property type="project" value="UniProtKB-KW"/>
</dbReference>
<dbReference type="Proteomes" id="UP000319148">
    <property type="component" value="Unassembled WGS sequence"/>
</dbReference>
<dbReference type="AlphaFoldDB" id="A0A501PL99"/>
<evidence type="ECO:0000256" key="1">
    <source>
        <dbReference type="ARBA" id="ARBA00010914"/>
    </source>
</evidence>
<comment type="caution">
    <text evidence="8">The sequence shown here is derived from an EMBL/GenBank/DDBJ whole genome shotgun (WGS) entry which is preliminary data.</text>
</comment>
<dbReference type="GO" id="GO:0051537">
    <property type="term" value="F:2 iron, 2 sulfur cluster binding"/>
    <property type="evidence" value="ECO:0007669"/>
    <property type="project" value="UniProtKB-KW"/>
</dbReference>
<dbReference type="CDD" id="cd00207">
    <property type="entry name" value="fer2"/>
    <property type="match status" value="1"/>
</dbReference>
<dbReference type="InterPro" id="IPR012675">
    <property type="entry name" value="Beta-grasp_dom_sf"/>
</dbReference>
<keyword evidence="4" id="KW-0408">Iron</keyword>
<feature type="domain" description="2Fe-2S ferredoxin-type" evidence="7">
    <location>
        <begin position="2"/>
        <end position="105"/>
    </location>
</feature>
<comment type="cofactor">
    <cofactor evidence="6">
        <name>[2Fe-2S] cluster</name>
        <dbReference type="ChEBI" id="CHEBI:190135"/>
    </cofactor>
</comment>
<dbReference type="OrthoDB" id="9799640at2"/>
<organism evidence="8 9">
    <name type="scientific">Emcibacter nanhaiensis</name>
    <dbReference type="NCBI Taxonomy" id="1505037"/>
    <lineage>
        <taxon>Bacteria</taxon>
        <taxon>Pseudomonadati</taxon>
        <taxon>Pseudomonadota</taxon>
        <taxon>Alphaproteobacteria</taxon>
        <taxon>Emcibacterales</taxon>
        <taxon>Emcibacteraceae</taxon>
        <taxon>Emcibacter</taxon>
    </lineage>
</organism>
<evidence type="ECO:0000313" key="8">
    <source>
        <dbReference type="EMBL" id="TPD60704.1"/>
    </source>
</evidence>
<accession>A0A501PL99</accession>
<evidence type="ECO:0000256" key="4">
    <source>
        <dbReference type="ARBA" id="ARBA00023004"/>
    </source>
</evidence>
<dbReference type="EMBL" id="VFIY01000006">
    <property type="protein sequence ID" value="TPD60704.1"/>
    <property type="molecule type" value="Genomic_DNA"/>
</dbReference>
<keyword evidence="3" id="KW-0479">Metal-binding</keyword>
<evidence type="ECO:0000256" key="3">
    <source>
        <dbReference type="ARBA" id="ARBA00022723"/>
    </source>
</evidence>
<evidence type="ECO:0000259" key="7">
    <source>
        <dbReference type="PROSITE" id="PS51085"/>
    </source>
</evidence>
<dbReference type="PRINTS" id="PR00355">
    <property type="entry name" value="ADRENODOXIN"/>
</dbReference>
<gene>
    <name evidence="8" type="ORF">FIV46_08230</name>
</gene>
<dbReference type="GO" id="GO:0009055">
    <property type="term" value="F:electron transfer activity"/>
    <property type="evidence" value="ECO:0007669"/>
    <property type="project" value="TreeGrafter"/>
</dbReference>
<keyword evidence="9" id="KW-1185">Reference proteome</keyword>
<dbReference type="InterPro" id="IPR036010">
    <property type="entry name" value="2Fe-2S_ferredoxin-like_sf"/>
</dbReference>
<dbReference type="Pfam" id="PF00111">
    <property type="entry name" value="Fer2"/>
    <property type="match status" value="1"/>
</dbReference>
<sequence>MIKLHVTNRDGSQVTLSAQEGASLMDALRDAAVEGIDAICGGVCSCATCHVHLSPEWFAKLPLTDENEQELLADSEHRTPTSRLSCQIPLTPDLDGLTLTVAEED</sequence>
<dbReference type="InterPro" id="IPR001041">
    <property type="entry name" value="2Fe-2S_ferredoxin-type"/>
</dbReference>
<name>A0A501PL99_9PROT</name>
<dbReference type="GO" id="GO:0140647">
    <property type="term" value="P:P450-containing electron transport chain"/>
    <property type="evidence" value="ECO:0007669"/>
    <property type="project" value="InterPro"/>
</dbReference>
<dbReference type="InterPro" id="IPR001055">
    <property type="entry name" value="Adrenodoxin-like"/>
</dbReference>
<evidence type="ECO:0000256" key="6">
    <source>
        <dbReference type="ARBA" id="ARBA00034078"/>
    </source>
</evidence>
<keyword evidence="5" id="KW-0411">Iron-sulfur</keyword>
<keyword evidence="2" id="KW-0001">2Fe-2S</keyword>
<proteinExistence type="inferred from homology"/>
<protein>
    <submittedName>
        <fullName evidence="8">2Fe-2S iron-sulfur cluster binding domain-containing protein</fullName>
    </submittedName>
</protein>